<dbReference type="SUPFAM" id="SSF52540">
    <property type="entry name" value="P-loop containing nucleoside triphosphate hydrolases"/>
    <property type="match status" value="1"/>
</dbReference>
<dbReference type="SMART" id="SM00382">
    <property type="entry name" value="AAA"/>
    <property type="match status" value="1"/>
</dbReference>
<dbReference type="PANTHER" id="PTHR42759:SF1">
    <property type="entry name" value="MAGNESIUM-CHELATASE SUBUNIT CHLD"/>
    <property type="match status" value="1"/>
</dbReference>
<comment type="similarity">
    <text evidence="1">Belongs to the CbbQ/NirQ/NorQ/GpvN family.</text>
</comment>
<dbReference type="CDD" id="cd00009">
    <property type="entry name" value="AAA"/>
    <property type="match status" value="1"/>
</dbReference>
<dbReference type="InterPro" id="IPR027417">
    <property type="entry name" value="P-loop_NTPase"/>
</dbReference>
<protein>
    <submittedName>
        <fullName evidence="5">AAA family ATPase</fullName>
    </submittedName>
</protein>
<evidence type="ECO:0000256" key="1">
    <source>
        <dbReference type="ARBA" id="ARBA00009417"/>
    </source>
</evidence>
<proteinExistence type="inferred from homology"/>
<keyword evidence="3" id="KW-0067">ATP-binding</keyword>
<dbReference type="GO" id="GO:0016887">
    <property type="term" value="F:ATP hydrolysis activity"/>
    <property type="evidence" value="ECO:0007669"/>
    <property type="project" value="InterPro"/>
</dbReference>
<dbReference type="GO" id="GO:0005524">
    <property type="term" value="F:ATP binding"/>
    <property type="evidence" value="ECO:0007669"/>
    <property type="project" value="UniProtKB-KW"/>
</dbReference>
<dbReference type="EMBL" id="JAHCVJ010000001">
    <property type="protein sequence ID" value="MBT0663114.1"/>
    <property type="molecule type" value="Genomic_DNA"/>
</dbReference>
<sequence>MNYEIRSTFKIDAPKTVTIKGRTPGHPAVPPADEQYIFRQATLSDLFTWYLLGERSLYLTGPTGCGKSSVIIEVAARLSIPLWNVVAHSRLETPELIGGYRLNAGGGMDFVHGPLIIAMKEGGWFLIDEIDLLDPSTAAGLNGVAEGRSITIPETGEVVTANPDFRFIATANSNGAGDATGLYQGILRQNLAFLDRFYMIEVGYPDPEIEKKILTEVAPSVGSDIRDRMVNIANEIRALFIKGEAEVTLSTRTLTRWARITAFQARAAASQGMSNGETLTKAFDRALGFRAEPDTRTALHAVLQRHFGDRRTP</sequence>
<organism evidence="5 6">
    <name type="scientific">Geoanaerobacter pelophilus</name>
    <dbReference type="NCBI Taxonomy" id="60036"/>
    <lineage>
        <taxon>Bacteria</taxon>
        <taxon>Pseudomonadati</taxon>
        <taxon>Thermodesulfobacteriota</taxon>
        <taxon>Desulfuromonadia</taxon>
        <taxon>Geobacterales</taxon>
        <taxon>Geobacteraceae</taxon>
        <taxon>Geoanaerobacter</taxon>
    </lineage>
</organism>
<dbReference type="Gene3D" id="3.40.50.300">
    <property type="entry name" value="P-loop containing nucleotide triphosphate hydrolases"/>
    <property type="match status" value="1"/>
</dbReference>
<keyword evidence="6" id="KW-1185">Reference proteome</keyword>
<evidence type="ECO:0000256" key="2">
    <source>
        <dbReference type="ARBA" id="ARBA00022741"/>
    </source>
</evidence>
<dbReference type="PANTHER" id="PTHR42759">
    <property type="entry name" value="MOXR FAMILY PROTEIN"/>
    <property type="match status" value="1"/>
</dbReference>
<feature type="domain" description="AAA+ ATPase" evidence="4">
    <location>
        <begin position="53"/>
        <end position="206"/>
    </location>
</feature>
<gene>
    <name evidence="5" type="ORF">KI809_02270</name>
</gene>
<evidence type="ECO:0000256" key="3">
    <source>
        <dbReference type="ARBA" id="ARBA00022840"/>
    </source>
</evidence>
<dbReference type="InterPro" id="IPR050764">
    <property type="entry name" value="CbbQ/NirQ/NorQ/GpvN"/>
</dbReference>
<dbReference type="InterPro" id="IPR011704">
    <property type="entry name" value="ATPase_dyneun-rel_AAA"/>
</dbReference>
<evidence type="ECO:0000313" key="5">
    <source>
        <dbReference type="EMBL" id="MBT0663114.1"/>
    </source>
</evidence>
<dbReference type="Pfam" id="PF07728">
    <property type="entry name" value="AAA_5"/>
    <property type="match status" value="1"/>
</dbReference>
<dbReference type="AlphaFoldDB" id="A0AAW4L4Y9"/>
<name>A0AAW4L4Y9_9BACT</name>
<accession>A0AAW4L4Y9</accession>
<evidence type="ECO:0000313" key="6">
    <source>
        <dbReference type="Proteomes" id="UP000811899"/>
    </source>
</evidence>
<evidence type="ECO:0000259" key="4">
    <source>
        <dbReference type="SMART" id="SM00382"/>
    </source>
</evidence>
<dbReference type="Pfam" id="PF08406">
    <property type="entry name" value="CbbQ_C"/>
    <property type="match status" value="1"/>
</dbReference>
<comment type="caution">
    <text evidence="5">The sequence shown here is derived from an EMBL/GenBank/DDBJ whole genome shotgun (WGS) entry which is preliminary data.</text>
</comment>
<dbReference type="InterPro" id="IPR013615">
    <property type="entry name" value="CbbQ_C"/>
</dbReference>
<reference evidence="5 6" key="1">
    <citation type="submission" date="2021-05" db="EMBL/GenBank/DDBJ databases">
        <title>The draft genome of Geobacter pelophilus DSM 12255.</title>
        <authorList>
            <person name="Xu Z."/>
            <person name="Masuda Y."/>
            <person name="Itoh H."/>
            <person name="Senoo K."/>
        </authorList>
    </citation>
    <scope>NUCLEOTIDE SEQUENCE [LARGE SCALE GENOMIC DNA]</scope>
    <source>
        <strain evidence="5 6">DSM 12255</strain>
    </source>
</reference>
<dbReference type="RefSeq" id="WP_214169884.1">
    <property type="nucleotide sequence ID" value="NZ_JAHCVJ010000001.1"/>
</dbReference>
<keyword evidence="2" id="KW-0547">Nucleotide-binding</keyword>
<dbReference type="Proteomes" id="UP000811899">
    <property type="component" value="Unassembled WGS sequence"/>
</dbReference>
<dbReference type="InterPro" id="IPR003593">
    <property type="entry name" value="AAA+_ATPase"/>
</dbReference>